<gene>
    <name evidence="1" type="ORF">CINC_LOCUS11614</name>
</gene>
<reference evidence="1" key="1">
    <citation type="submission" date="2021-12" db="EMBL/GenBank/DDBJ databases">
        <authorList>
            <person name="King R."/>
        </authorList>
    </citation>
    <scope>NUCLEOTIDE SEQUENCE</scope>
</reference>
<evidence type="ECO:0000313" key="2">
    <source>
        <dbReference type="Proteomes" id="UP001154114"/>
    </source>
</evidence>
<organism evidence="1 2">
    <name type="scientific">Chrysodeixis includens</name>
    <name type="common">Soybean looper</name>
    <name type="synonym">Pseudoplusia includens</name>
    <dbReference type="NCBI Taxonomy" id="689277"/>
    <lineage>
        <taxon>Eukaryota</taxon>
        <taxon>Metazoa</taxon>
        <taxon>Ecdysozoa</taxon>
        <taxon>Arthropoda</taxon>
        <taxon>Hexapoda</taxon>
        <taxon>Insecta</taxon>
        <taxon>Pterygota</taxon>
        <taxon>Neoptera</taxon>
        <taxon>Endopterygota</taxon>
        <taxon>Lepidoptera</taxon>
        <taxon>Glossata</taxon>
        <taxon>Ditrysia</taxon>
        <taxon>Noctuoidea</taxon>
        <taxon>Noctuidae</taxon>
        <taxon>Plusiinae</taxon>
        <taxon>Chrysodeixis</taxon>
    </lineage>
</organism>
<proteinExistence type="predicted"/>
<dbReference type="EMBL" id="LR824009">
    <property type="protein sequence ID" value="CAD0197330.1"/>
    <property type="molecule type" value="Genomic_DNA"/>
</dbReference>
<protein>
    <submittedName>
        <fullName evidence="1">Uncharacterized protein</fullName>
    </submittedName>
</protein>
<dbReference type="Proteomes" id="UP001154114">
    <property type="component" value="Chromosome 6"/>
</dbReference>
<accession>A0A9N8KTA8</accession>
<name>A0A9N8KTA8_CHRIL</name>
<keyword evidence="2" id="KW-1185">Reference proteome</keyword>
<dbReference type="AlphaFoldDB" id="A0A9N8KTA8"/>
<sequence length="101" mass="11388">MQVVHYWPRLKAVRLAEPMRHLHQRAACATSPRLGVHITMTYNYVRVLVVLSKASAWCKDTRRGFVEERQLLVGVPCPAIPLNEATTLFRDKVCSLGGMAV</sequence>
<evidence type="ECO:0000313" key="1">
    <source>
        <dbReference type="EMBL" id="CAD0197330.1"/>
    </source>
</evidence>